<dbReference type="GO" id="GO:0005840">
    <property type="term" value="C:ribosome"/>
    <property type="evidence" value="ECO:0007669"/>
    <property type="project" value="UniProtKB-KW"/>
</dbReference>
<keyword evidence="1" id="KW-0687">Ribonucleoprotein</keyword>
<dbReference type="Pfam" id="PF05635">
    <property type="entry name" value="23S_rRNA_IVP"/>
    <property type="match status" value="1"/>
</dbReference>
<keyword evidence="1" id="KW-0689">Ribosomal protein</keyword>
<dbReference type="EMBL" id="LBXL01000052">
    <property type="protein sequence ID" value="KKR28342.1"/>
    <property type="molecule type" value="Genomic_DNA"/>
</dbReference>
<evidence type="ECO:0000313" key="2">
    <source>
        <dbReference type="Proteomes" id="UP000034793"/>
    </source>
</evidence>
<dbReference type="PANTHER" id="PTHR38471:SF2">
    <property type="entry name" value="FOUR HELIX BUNDLE PROTEIN"/>
    <property type="match status" value="1"/>
</dbReference>
<organism evidence="1 2">
    <name type="scientific">Candidatus Woesebacteria bacterium GW2011_GWA1_39_8</name>
    <dbReference type="NCBI Taxonomy" id="1618552"/>
    <lineage>
        <taxon>Bacteria</taxon>
        <taxon>Candidatus Woeseibacteriota</taxon>
    </lineage>
</organism>
<evidence type="ECO:0000313" key="1">
    <source>
        <dbReference type="EMBL" id="KKR28342.1"/>
    </source>
</evidence>
<dbReference type="PANTHER" id="PTHR38471">
    <property type="entry name" value="FOUR HELIX BUNDLE PROTEIN"/>
    <property type="match status" value="1"/>
</dbReference>
<accession>A0A0G0SRV6</accession>
<dbReference type="CDD" id="cd16377">
    <property type="entry name" value="23S_rRNA_IVP_like"/>
    <property type="match status" value="1"/>
</dbReference>
<dbReference type="SUPFAM" id="SSF158446">
    <property type="entry name" value="IVS-encoded protein-like"/>
    <property type="match status" value="1"/>
</dbReference>
<gene>
    <name evidence="1" type="ORF">UT61_C0052G0005</name>
</gene>
<reference evidence="1 2" key="1">
    <citation type="journal article" date="2015" name="Nature">
        <title>rRNA introns, odd ribosomes, and small enigmatic genomes across a large radiation of phyla.</title>
        <authorList>
            <person name="Brown C.T."/>
            <person name="Hug L.A."/>
            <person name="Thomas B.C."/>
            <person name="Sharon I."/>
            <person name="Castelle C.J."/>
            <person name="Singh A."/>
            <person name="Wilkins M.J."/>
            <person name="Williams K.H."/>
            <person name="Banfield J.F."/>
        </authorList>
    </citation>
    <scope>NUCLEOTIDE SEQUENCE [LARGE SCALE GENOMIC DNA]</scope>
</reference>
<name>A0A0G0SRV6_9BACT</name>
<sequence>MKQFNFLDWPVYKDSQDLVTFSLNLIRNLPREHRFELSSQLIRSSTSVVLNIAEGSGKSSAKDFSKFIDIALGSLYETVANVDTLRTNGLAKNTDFELVKEKSANIARQLGGFKKKLKR</sequence>
<comment type="caution">
    <text evidence="1">The sequence shown here is derived from an EMBL/GenBank/DDBJ whole genome shotgun (WGS) entry which is preliminary data.</text>
</comment>
<dbReference type="Gene3D" id="1.20.1440.60">
    <property type="entry name" value="23S rRNA-intervening sequence"/>
    <property type="match status" value="1"/>
</dbReference>
<protein>
    <submittedName>
        <fullName evidence="1">S23 ribosomal protein</fullName>
    </submittedName>
</protein>
<dbReference type="InterPro" id="IPR012657">
    <property type="entry name" value="23S_rRNA-intervening_sequence"/>
</dbReference>
<proteinExistence type="predicted"/>
<dbReference type="NCBIfam" id="TIGR02436">
    <property type="entry name" value="four helix bundle protein"/>
    <property type="match status" value="1"/>
</dbReference>
<dbReference type="Proteomes" id="UP000034793">
    <property type="component" value="Unassembled WGS sequence"/>
</dbReference>
<dbReference type="AlphaFoldDB" id="A0A0G0SRV6"/>
<dbReference type="InterPro" id="IPR036583">
    <property type="entry name" value="23S_rRNA_IVS_sf"/>
</dbReference>